<dbReference type="EMBL" id="BGPR01001109">
    <property type="protein sequence ID" value="GBM45713.1"/>
    <property type="molecule type" value="Genomic_DNA"/>
</dbReference>
<evidence type="ECO:0000313" key="2">
    <source>
        <dbReference type="Proteomes" id="UP000499080"/>
    </source>
</evidence>
<accession>A0A4Y2FWM5</accession>
<keyword evidence="2" id="KW-1185">Reference proteome</keyword>
<dbReference type="Proteomes" id="UP000499080">
    <property type="component" value="Unassembled WGS sequence"/>
</dbReference>
<gene>
    <name evidence="1" type="ORF">AVEN_14090_1</name>
</gene>
<protein>
    <submittedName>
        <fullName evidence="1">Uncharacterized protein</fullName>
    </submittedName>
</protein>
<comment type="caution">
    <text evidence="1">The sequence shown here is derived from an EMBL/GenBank/DDBJ whole genome shotgun (WGS) entry which is preliminary data.</text>
</comment>
<proteinExistence type="predicted"/>
<reference evidence="1 2" key="1">
    <citation type="journal article" date="2019" name="Sci. Rep.">
        <title>Orb-weaving spider Araneus ventricosus genome elucidates the spidroin gene catalogue.</title>
        <authorList>
            <person name="Kono N."/>
            <person name="Nakamura H."/>
            <person name="Ohtoshi R."/>
            <person name="Moran D.A.P."/>
            <person name="Shinohara A."/>
            <person name="Yoshida Y."/>
            <person name="Fujiwara M."/>
            <person name="Mori M."/>
            <person name="Tomita M."/>
            <person name="Arakawa K."/>
        </authorList>
    </citation>
    <scope>NUCLEOTIDE SEQUENCE [LARGE SCALE GENOMIC DNA]</scope>
</reference>
<sequence>MGQLFNRKKHPPNPTESFPLLRTYKMTSSLLVKAHSPHFSKAFTSKNMTAAAAGKWAIHLTKPTQYIETDSRNNVMKNKLSRIETRILVQFLQDNESLLSPDSDSEQFNPSSTHPS</sequence>
<organism evidence="1 2">
    <name type="scientific">Araneus ventricosus</name>
    <name type="common">Orbweaver spider</name>
    <name type="synonym">Epeira ventricosa</name>
    <dbReference type="NCBI Taxonomy" id="182803"/>
    <lineage>
        <taxon>Eukaryota</taxon>
        <taxon>Metazoa</taxon>
        <taxon>Ecdysozoa</taxon>
        <taxon>Arthropoda</taxon>
        <taxon>Chelicerata</taxon>
        <taxon>Arachnida</taxon>
        <taxon>Araneae</taxon>
        <taxon>Araneomorphae</taxon>
        <taxon>Entelegynae</taxon>
        <taxon>Araneoidea</taxon>
        <taxon>Araneidae</taxon>
        <taxon>Araneus</taxon>
    </lineage>
</organism>
<name>A0A4Y2FWM5_ARAVE</name>
<evidence type="ECO:0000313" key="1">
    <source>
        <dbReference type="EMBL" id="GBM45713.1"/>
    </source>
</evidence>
<dbReference type="AlphaFoldDB" id="A0A4Y2FWM5"/>